<dbReference type="Pfam" id="PF00756">
    <property type="entry name" value="Esterase"/>
    <property type="match status" value="1"/>
</dbReference>
<dbReference type="InterPro" id="IPR000801">
    <property type="entry name" value="Esterase-like"/>
</dbReference>
<evidence type="ECO:0000256" key="1">
    <source>
        <dbReference type="ARBA" id="ARBA00005622"/>
    </source>
</evidence>
<proteinExistence type="inferred from homology"/>
<evidence type="ECO:0000256" key="2">
    <source>
        <dbReference type="ARBA" id="ARBA00022801"/>
    </source>
</evidence>
<keyword evidence="2" id="KW-0378">Hydrolase</keyword>
<dbReference type="InterPro" id="IPR029058">
    <property type="entry name" value="AB_hydrolase_fold"/>
</dbReference>
<dbReference type="RefSeq" id="WP_117395954.1">
    <property type="nucleotide sequence ID" value="NZ_CP021330.1"/>
</dbReference>
<keyword evidence="4" id="KW-1185">Reference proteome</keyword>
<dbReference type="Gene3D" id="3.40.50.1820">
    <property type="entry name" value="alpha/beta hydrolase"/>
    <property type="match status" value="1"/>
</dbReference>
<reference evidence="3 4" key="1">
    <citation type="submission" date="2017-05" db="EMBL/GenBank/DDBJ databases">
        <title>Genome Analysis of Maritalea myrionectae HL2708#5.</title>
        <authorList>
            <consortium name="Cotde Inc.-PKNU"/>
            <person name="Jang D."/>
            <person name="Oh H.-M."/>
        </authorList>
    </citation>
    <scope>NUCLEOTIDE SEQUENCE [LARGE SCALE GENOMIC DNA]</scope>
    <source>
        <strain evidence="3 4">HL2708#5</strain>
    </source>
</reference>
<dbReference type="EMBL" id="CP021330">
    <property type="protein sequence ID" value="AVX04837.1"/>
    <property type="molecule type" value="Genomic_DNA"/>
</dbReference>
<dbReference type="PANTHER" id="PTHR40841">
    <property type="entry name" value="SIDEROPHORE TRIACETYLFUSARININE C ESTERASE"/>
    <property type="match status" value="1"/>
</dbReference>
<dbReference type="KEGG" id="mmyr:MXMO3_02324"/>
<dbReference type="PANTHER" id="PTHR40841:SF2">
    <property type="entry name" value="SIDEROPHORE-DEGRADING ESTERASE (EUROFUNG)"/>
    <property type="match status" value="1"/>
</dbReference>
<sequence length="287" mass="31423">MPKIPPHPTLIGPTPVLGSERYHFQSLKVGGIFLVDVAMPTMPAPDGQKPGLLIVPDGNQCFSAAAGLARGMAMEPGGPPPLCVVGISYEVSGRGEKAEYHKIRHRDLTPCGDEAYEAMMRAAPPPLKWDDSIKTGGAVEFRQFIRDELLPWLAESFDVNAQDRTIAGISLGGLFVLDTLLQEPDLFERYIAISPSVWWADKYVLKQVEKANWSQQPKSLHLSVGSGEEAQDPNAKMVSNATAFAETLNQQKPERLDVGLDIVEGETHMSIFSPGFSRGLRHHFARP</sequence>
<dbReference type="SUPFAM" id="SSF53474">
    <property type="entry name" value="alpha/beta-Hydrolases"/>
    <property type="match status" value="1"/>
</dbReference>
<organism evidence="3 4">
    <name type="scientific">Maritalea myrionectae</name>
    <dbReference type="NCBI Taxonomy" id="454601"/>
    <lineage>
        <taxon>Bacteria</taxon>
        <taxon>Pseudomonadati</taxon>
        <taxon>Pseudomonadota</taxon>
        <taxon>Alphaproteobacteria</taxon>
        <taxon>Hyphomicrobiales</taxon>
        <taxon>Devosiaceae</taxon>
        <taxon>Maritalea</taxon>
    </lineage>
</organism>
<dbReference type="Proteomes" id="UP000258927">
    <property type="component" value="Chromosome"/>
</dbReference>
<dbReference type="InterPro" id="IPR052558">
    <property type="entry name" value="Siderophore_Hydrolase_D"/>
</dbReference>
<evidence type="ECO:0000313" key="4">
    <source>
        <dbReference type="Proteomes" id="UP000258927"/>
    </source>
</evidence>
<dbReference type="STRING" id="1122213.GCA_000423365_02643"/>
<dbReference type="AlphaFoldDB" id="A0A2R4MFM0"/>
<accession>A0A2R4MFM0</accession>
<evidence type="ECO:0000313" key="3">
    <source>
        <dbReference type="EMBL" id="AVX04837.1"/>
    </source>
</evidence>
<dbReference type="GO" id="GO:0016788">
    <property type="term" value="F:hydrolase activity, acting on ester bonds"/>
    <property type="evidence" value="ECO:0007669"/>
    <property type="project" value="TreeGrafter"/>
</dbReference>
<comment type="similarity">
    <text evidence="1">Belongs to the esterase D family.</text>
</comment>
<gene>
    <name evidence="3" type="ORF">MXMO3_02324</name>
</gene>
<name>A0A2R4MFM0_9HYPH</name>
<protein>
    <submittedName>
        <fullName evidence="3">Ferri-bacillibactin esterase BesA</fullName>
    </submittedName>
</protein>